<reference evidence="5" key="1">
    <citation type="journal article" date="2015" name="Proc. Natl. Acad. Sci. U.S.A.">
        <title>The genome of cultivated sweet potato contains Agrobacterium T-DNAs with expressed genes: An example of a naturally transgenic food crop.</title>
        <authorList>
            <person name="Kyndt T."/>
            <person name="Quispe D."/>
            <person name="Zhai H."/>
            <person name="Jarret R."/>
            <person name="Ghislain M."/>
            <person name="Liu Q."/>
            <person name="Gheysen G."/>
            <person name="Kreuze J.F."/>
        </authorList>
    </citation>
    <scope>NUCLEOTIDE SEQUENCE</scope>
</reference>
<accession>A0A0F6NM55</accession>
<dbReference type="Gene3D" id="3.20.20.190">
    <property type="entry name" value="Phosphatidylinositol (PI) phosphodiesterase"/>
    <property type="match status" value="1"/>
</dbReference>
<feature type="domain" description="GP-PDE" evidence="4">
    <location>
        <begin position="52"/>
        <end position="343"/>
    </location>
</feature>
<dbReference type="InterPro" id="IPR017946">
    <property type="entry name" value="PLC-like_Pdiesterase_TIM-brl"/>
</dbReference>
<gene>
    <name evidence="5" type="primary">acs</name>
</gene>
<sequence length="424" mass="47826">MLCQRKPRKVEGSAWPAWTLEWDLPADIDVATVLARHSQPRLLERLGENLPLQVIEHRGMFNLGQGVQECTKSSLFAALGGGGRNLTELDVCLTSDRVPIVSHDLNSWRISSMDDKLFSEIDSSHLKDVPVIIREVSNGEILQKYRRTPDCIPFLESALESVFSVNPNATVFLDGRNYEAHLIVAWLSHRPQFHMKIILIFYTFGYLSGDAFVQAVVNANAAPGWRKMIALMPAVFPEELCRLSQLKVVADPLVDDLYLAGKDWIDSVLSQDMWVVAVHIVFLGVTKDMIGPAAGSNVVLAFDADQAAMKLAYYVKDDPDIRLTRPHLKFVSVTRCYDFASVLNDGKRGEYSIHIKTGRSVRHETDDRRNIRWKKGTPGNTAAIADWVISDRSEDEMAFYEWKLRGVIREVNHICPHLDVISQE</sequence>
<dbReference type="AlphaFoldDB" id="A0A0F6NM55"/>
<dbReference type="GO" id="GO:0008889">
    <property type="term" value="F:glycerophosphodiester phosphodiesterase activity"/>
    <property type="evidence" value="ECO:0007669"/>
    <property type="project" value="UniProtKB-EC"/>
</dbReference>
<evidence type="ECO:0000256" key="3">
    <source>
        <dbReference type="ARBA" id="ARBA00047512"/>
    </source>
</evidence>
<proteinExistence type="predicted"/>
<evidence type="ECO:0000259" key="4">
    <source>
        <dbReference type="PROSITE" id="PS51704"/>
    </source>
</evidence>
<organism evidence="5">
    <name type="scientific">Ipomoea batatas</name>
    <name type="common">Sweet potato</name>
    <name type="synonym">Convolvulus batatas</name>
    <dbReference type="NCBI Taxonomy" id="4120"/>
    <lineage>
        <taxon>Eukaryota</taxon>
        <taxon>Viridiplantae</taxon>
        <taxon>Streptophyta</taxon>
        <taxon>Embryophyta</taxon>
        <taxon>Tracheophyta</taxon>
        <taxon>Spermatophyta</taxon>
        <taxon>Magnoliopsida</taxon>
        <taxon>eudicotyledons</taxon>
        <taxon>Gunneridae</taxon>
        <taxon>Pentapetalae</taxon>
        <taxon>asterids</taxon>
        <taxon>lamiids</taxon>
        <taxon>Solanales</taxon>
        <taxon>Convolvulaceae</taxon>
        <taxon>Ipomoeeae</taxon>
        <taxon>Ipomoea</taxon>
    </lineage>
</organism>
<evidence type="ECO:0000313" key="5">
    <source>
        <dbReference type="EMBL" id="AIM47580.1"/>
    </source>
</evidence>
<keyword evidence="2" id="KW-0319">Glycerol metabolism</keyword>
<protein>
    <recommendedName>
        <fullName evidence="1">glycerophosphodiester phosphodiesterase</fullName>
        <ecNumber evidence="1">3.1.4.46</ecNumber>
    </recommendedName>
</protein>
<dbReference type="EC" id="3.1.4.46" evidence="1"/>
<dbReference type="PROSITE" id="PS51704">
    <property type="entry name" value="GP_PDE"/>
    <property type="match status" value="1"/>
</dbReference>
<dbReference type="InterPro" id="IPR030395">
    <property type="entry name" value="GP_PDE_dom"/>
</dbReference>
<evidence type="ECO:0000256" key="2">
    <source>
        <dbReference type="ARBA" id="ARBA00022798"/>
    </source>
</evidence>
<dbReference type="EMBL" id="KM052616">
    <property type="protein sequence ID" value="AIM47580.1"/>
    <property type="molecule type" value="Genomic_DNA"/>
</dbReference>
<dbReference type="Pfam" id="PF03009">
    <property type="entry name" value="GDPD"/>
    <property type="match status" value="1"/>
</dbReference>
<evidence type="ECO:0000256" key="1">
    <source>
        <dbReference type="ARBA" id="ARBA00012247"/>
    </source>
</evidence>
<comment type="catalytic activity">
    <reaction evidence="3">
        <text>a sn-glycero-3-phosphodiester + H2O = an alcohol + sn-glycerol 3-phosphate + H(+)</text>
        <dbReference type="Rhea" id="RHEA:12969"/>
        <dbReference type="ChEBI" id="CHEBI:15377"/>
        <dbReference type="ChEBI" id="CHEBI:15378"/>
        <dbReference type="ChEBI" id="CHEBI:30879"/>
        <dbReference type="ChEBI" id="CHEBI:57597"/>
        <dbReference type="ChEBI" id="CHEBI:83408"/>
        <dbReference type="EC" id="3.1.4.46"/>
    </reaction>
</comment>
<dbReference type="GO" id="GO:0006629">
    <property type="term" value="P:lipid metabolic process"/>
    <property type="evidence" value="ECO:0007669"/>
    <property type="project" value="InterPro"/>
</dbReference>
<dbReference type="SUPFAM" id="SSF51695">
    <property type="entry name" value="PLC-like phosphodiesterases"/>
    <property type="match status" value="1"/>
</dbReference>
<name>A0A0F6NM55_IPOBA</name>
<dbReference type="GO" id="GO:0006071">
    <property type="term" value="P:glycerol metabolic process"/>
    <property type="evidence" value="ECO:0007669"/>
    <property type="project" value="UniProtKB-KW"/>
</dbReference>